<dbReference type="SUPFAM" id="SSF53098">
    <property type="entry name" value="Ribonuclease H-like"/>
    <property type="match status" value="1"/>
</dbReference>
<dbReference type="AlphaFoldDB" id="A0A497F4R0"/>
<evidence type="ECO:0000313" key="1">
    <source>
        <dbReference type="EMBL" id="RLE53910.1"/>
    </source>
</evidence>
<comment type="caution">
    <text evidence="1">The sequence shown here is derived from an EMBL/GenBank/DDBJ whole genome shotgun (WGS) entry which is preliminary data.</text>
</comment>
<feature type="non-terminal residue" evidence="1">
    <location>
        <position position="180"/>
    </location>
</feature>
<proteinExistence type="predicted"/>
<reference evidence="1 2" key="1">
    <citation type="submission" date="2018-06" db="EMBL/GenBank/DDBJ databases">
        <title>Extensive metabolic versatility and redundancy in microbially diverse, dynamic hydrothermal sediments.</title>
        <authorList>
            <person name="Dombrowski N."/>
            <person name="Teske A."/>
            <person name="Baker B.J."/>
        </authorList>
    </citation>
    <scope>NUCLEOTIDE SEQUENCE [LARGE SCALE GENOMIC DNA]</scope>
    <source>
        <strain evidence="1">B20_G2</strain>
    </source>
</reference>
<dbReference type="Proteomes" id="UP000269499">
    <property type="component" value="Unassembled WGS sequence"/>
</dbReference>
<organism evidence="1 2">
    <name type="scientific">Thermoproteota archaeon</name>
    <dbReference type="NCBI Taxonomy" id="2056631"/>
    <lineage>
        <taxon>Archaea</taxon>
        <taxon>Thermoproteota</taxon>
    </lineage>
</organism>
<protein>
    <submittedName>
        <fullName evidence="1">Uncharacterized protein</fullName>
    </submittedName>
</protein>
<evidence type="ECO:0000313" key="2">
    <source>
        <dbReference type="Proteomes" id="UP000269499"/>
    </source>
</evidence>
<accession>A0A497F4R0</accession>
<name>A0A497F4R0_9CREN</name>
<gene>
    <name evidence="1" type="ORF">DRJ26_02625</name>
</gene>
<sequence>MKGYILTVTIRSDIAEVWLKTLSGTVERITIPYKPDFYVKPVDMSLEELLPMLENHPHIEDLKLEFKRESLSSPNYTQVIRVYVDSIHNYRRVLKQLTMLPCKIFNVDLAHRQRLMFNLGAPCLKLVEYDDSSRRFEVVDSDFEWEPPPINWLILDFHVKCSGFKPNPATDPIKRVVVCT</sequence>
<dbReference type="InterPro" id="IPR012337">
    <property type="entry name" value="RNaseH-like_sf"/>
</dbReference>
<dbReference type="EMBL" id="QMRA01000044">
    <property type="protein sequence ID" value="RLE53910.1"/>
    <property type="molecule type" value="Genomic_DNA"/>
</dbReference>